<evidence type="ECO:0000256" key="1">
    <source>
        <dbReference type="ARBA" id="ARBA00004651"/>
    </source>
</evidence>
<dbReference type="InterPro" id="IPR050332">
    <property type="entry name" value="GPCR_2"/>
</dbReference>
<evidence type="ECO:0000256" key="4">
    <source>
        <dbReference type="ARBA" id="ARBA00022692"/>
    </source>
</evidence>
<feature type="chain" id="PRO_5043799714" evidence="12">
    <location>
        <begin position="21"/>
        <end position="490"/>
    </location>
</feature>
<proteinExistence type="inferred from homology"/>
<dbReference type="PROSITE" id="PS50261">
    <property type="entry name" value="G_PROTEIN_RECEP_F2_4"/>
    <property type="match status" value="1"/>
</dbReference>
<evidence type="ECO:0000256" key="12">
    <source>
        <dbReference type="SAM" id="SignalP"/>
    </source>
</evidence>
<evidence type="ECO:0000256" key="8">
    <source>
        <dbReference type="ARBA" id="ARBA00023170"/>
    </source>
</evidence>
<keyword evidence="10" id="KW-0807">Transducer</keyword>
<dbReference type="PRINTS" id="PR00249">
    <property type="entry name" value="GPCRSECRETIN"/>
</dbReference>
<dbReference type="SMART" id="SM00008">
    <property type="entry name" value="HormR"/>
    <property type="match status" value="1"/>
</dbReference>
<dbReference type="InterPro" id="IPR000832">
    <property type="entry name" value="GPCR_2_secretin-like"/>
</dbReference>
<dbReference type="PROSITE" id="PS50227">
    <property type="entry name" value="G_PROTEIN_RECEP_F2_3"/>
    <property type="match status" value="1"/>
</dbReference>
<feature type="domain" description="G-protein coupled receptors family 2 profile 2" evidence="14">
    <location>
        <begin position="138"/>
        <end position="399"/>
    </location>
</feature>
<feature type="transmembrane region" description="Helical" evidence="11">
    <location>
        <begin position="375"/>
        <end position="398"/>
    </location>
</feature>
<name>A0AAW1AXS2_CROAD</name>
<dbReference type="CDD" id="cd15929">
    <property type="entry name" value="7tmB1_GlucagonR-like"/>
    <property type="match status" value="1"/>
</dbReference>
<dbReference type="GO" id="GO:0017046">
    <property type="term" value="F:peptide hormone binding"/>
    <property type="evidence" value="ECO:0007669"/>
    <property type="project" value="TreeGrafter"/>
</dbReference>
<dbReference type="GO" id="GO:0016519">
    <property type="term" value="F:gastric inhibitory peptide receptor activity"/>
    <property type="evidence" value="ECO:0007669"/>
    <property type="project" value="InterPro"/>
</dbReference>
<keyword evidence="12" id="KW-0732">Signal</keyword>
<keyword evidence="4 11" id="KW-0812">Transmembrane</keyword>
<keyword evidence="6" id="KW-0297">G-protein coupled receptor</keyword>
<dbReference type="SUPFAM" id="SSF111418">
    <property type="entry name" value="Hormone receptor domain"/>
    <property type="match status" value="1"/>
</dbReference>
<dbReference type="PROSITE" id="PS00650">
    <property type="entry name" value="G_PROTEIN_RECEP_F2_2"/>
    <property type="match status" value="1"/>
</dbReference>
<dbReference type="Gene3D" id="1.20.1070.10">
    <property type="entry name" value="Rhodopsin 7-helix transmembrane proteins"/>
    <property type="match status" value="1"/>
</dbReference>
<evidence type="ECO:0000313" key="16">
    <source>
        <dbReference type="Proteomes" id="UP001474421"/>
    </source>
</evidence>
<accession>A0AAW1AXS2</accession>
<reference evidence="15 16" key="1">
    <citation type="journal article" date="2024" name="Proc. Natl. Acad. Sci. U.S.A.">
        <title>The genetic regulatory architecture and epigenomic basis for age-related changes in rattlesnake venom.</title>
        <authorList>
            <person name="Hogan M.P."/>
            <person name="Holding M.L."/>
            <person name="Nystrom G.S."/>
            <person name="Colston T.J."/>
            <person name="Bartlett D.A."/>
            <person name="Mason A.J."/>
            <person name="Ellsworth S.A."/>
            <person name="Rautsaw R.M."/>
            <person name="Lawrence K.C."/>
            <person name="Strickland J.L."/>
            <person name="He B."/>
            <person name="Fraser P."/>
            <person name="Margres M.J."/>
            <person name="Gilbert D.M."/>
            <person name="Gibbs H.L."/>
            <person name="Parkinson C.L."/>
            <person name="Rokyta D.R."/>
        </authorList>
    </citation>
    <scope>NUCLEOTIDE SEQUENCE [LARGE SCALE GENOMIC DNA]</scope>
    <source>
        <strain evidence="15">DRR0105</strain>
    </source>
</reference>
<evidence type="ECO:0000259" key="14">
    <source>
        <dbReference type="PROSITE" id="PS50261"/>
    </source>
</evidence>
<comment type="similarity">
    <text evidence="2">Belongs to the G-protein coupled receptor 2 family.</text>
</comment>
<dbReference type="Gene3D" id="4.10.1240.10">
    <property type="entry name" value="GPCR, family 2, extracellular hormone receptor domain"/>
    <property type="match status" value="1"/>
</dbReference>
<organism evidence="15 16">
    <name type="scientific">Crotalus adamanteus</name>
    <name type="common">Eastern diamondback rattlesnake</name>
    <dbReference type="NCBI Taxonomy" id="8729"/>
    <lineage>
        <taxon>Eukaryota</taxon>
        <taxon>Metazoa</taxon>
        <taxon>Chordata</taxon>
        <taxon>Craniata</taxon>
        <taxon>Vertebrata</taxon>
        <taxon>Euteleostomi</taxon>
        <taxon>Lepidosauria</taxon>
        <taxon>Squamata</taxon>
        <taxon>Bifurcata</taxon>
        <taxon>Unidentata</taxon>
        <taxon>Episquamata</taxon>
        <taxon>Toxicofera</taxon>
        <taxon>Serpentes</taxon>
        <taxon>Colubroidea</taxon>
        <taxon>Viperidae</taxon>
        <taxon>Crotalinae</taxon>
        <taxon>Crotalus</taxon>
    </lineage>
</organism>
<feature type="transmembrane region" description="Helical" evidence="11">
    <location>
        <begin position="261"/>
        <end position="280"/>
    </location>
</feature>
<evidence type="ECO:0000313" key="15">
    <source>
        <dbReference type="EMBL" id="KAK9394311.1"/>
    </source>
</evidence>
<dbReference type="Pfam" id="PF00002">
    <property type="entry name" value="7tm_2"/>
    <property type="match status" value="1"/>
</dbReference>
<evidence type="ECO:0000256" key="11">
    <source>
        <dbReference type="SAM" id="Phobius"/>
    </source>
</evidence>
<dbReference type="PANTHER" id="PTHR45620:SF5">
    <property type="entry name" value="GASTRIC INHIBITORY POLYPEPTIDE RECEPTOR"/>
    <property type="match status" value="1"/>
</dbReference>
<protein>
    <submittedName>
        <fullName evidence="15">Gastric inhibitory polypeptide receptor-like</fullName>
    </submittedName>
</protein>
<dbReference type="GO" id="GO:0008528">
    <property type="term" value="F:G protein-coupled peptide receptor activity"/>
    <property type="evidence" value="ECO:0007669"/>
    <property type="project" value="TreeGrafter"/>
</dbReference>
<dbReference type="InterPro" id="IPR001749">
    <property type="entry name" value="GPCR_2_GIP_rcpt"/>
</dbReference>
<dbReference type="AlphaFoldDB" id="A0AAW1AXS2"/>
<keyword evidence="9" id="KW-0325">Glycoprotein</keyword>
<dbReference type="Proteomes" id="UP001474421">
    <property type="component" value="Unassembled WGS sequence"/>
</dbReference>
<dbReference type="InterPro" id="IPR017983">
    <property type="entry name" value="GPCR_2_secretin-like_CS"/>
</dbReference>
<dbReference type="GO" id="GO:0007166">
    <property type="term" value="P:cell surface receptor signaling pathway"/>
    <property type="evidence" value="ECO:0007669"/>
    <property type="project" value="InterPro"/>
</dbReference>
<keyword evidence="3" id="KW-1003">Cell membrane</keyword>
<sequence length="490" mass="56729">MQTSLELFLLSIQLYQTIEAHPTGSSVQGMLEAWQRYHEDCLRQMTEDPPPTGLVCNRTFDMYACWGDALPNMSAQVPCPWYLPWHQQVQDGFVFQKCGADGQWVVDASGLPWRDHSQCVGPNNDIPFQKHLWILEQFRRMYTAGYSVSLISLLVALSLLAAFRKLRCLRNYIHMNLFLSYVLRAVSILLRDTVLWRHFPKDLQVDLSGLPRGQAVASCRLAQILTQYCVCANYFWLLVEGVYLHNLLGPLALLEEGYFPVYLLLGWGAPILFVIPWGIIRYLYENNECWERNDNLGYWWIIRCPILVSILVNFVIFIRVLKILNSKLRAQQMHYTDYKCRLARSTLTLIPLLGTHEVAFALVTEEQAQGALRYVKFFFELFFNSVQGLLVSTLYCFLNKEVQSEVQRKWQTCWLDIGLLEKPGRRFGLWRSWGNRKSQTRKPSCAQIYIQVGHKIAPRDLDHAAGAPFPCAPTNYNSHWYIPISLKAEN</sequence>
<dbReference type="EMBL" id="JAOTOJ010000011">
    <property type="protein sequence ID" value="KAK9394311.1"/>
    <property type="molecule type" value="Genomic_DNA"/>
</dbReference>
<evidence type="ECO:0000256" key="2">
    <source>
        <dbReference type="ARBA" id="ARBA00005314"/>
    </source>
</evidence>
<feature type="transmembrane region" description="Helical" evidence="11">
    <location>
        <begin position="144"/>
        <end position="163"/>
    </location>
</feature>
<dbReference type="PROSITE" id="PS00649">
    <property type="entry name" value="G_PROTEIN_RECEP_F2_1"/>
    <property type="match status" value="1"/>
</dbReference>
<dbReference type="InterPro" id="IPR036445">
    <property type="entry name" value="GPCR_2_extracell_dom_sf"/>
</dbReference>
<evidence type="ECO:0000256" key="3">
    <source>
        <dbReference type="ARBA" id="ARBA00022475"/>
    </source>
</evidence>
<dbReference type="InterPro" id="IPR001879">
    <property type="entry name" value="GPCR_2_extracellular_dom"/>
</dbReference>
<dbReference type="GO" id="GO:0007188">
    <property type="term" value="P:adenylate cyclase-modulating G protein-coupled receptor signaling pathway"/>
    <property type="evidence" value="ECO:0007669"/>
    <property type="project" value="TreeGrafter"/>
</dbReference>
<evidence type="ECO:0000256" key="10">
    <source>
        <dbReference type="ARBA" id="ARBA00023224"/>
    </source>
</evidence>
<feature type="transmembrane region" description="Helical" evidence="11">
    <location>
        <begin position="300"/>
        <end position="321"/>
    </location>
</feature>
<evidence type="ECO:0000256" key="7">
    <source>
        <dbReference type="ARBA" id="ARBA00023136"/>
    </source>
</evidence>
<feature type="signal peptide" evidence="12">
    <location>
        <begin position="1"/>
        <end position="20"/>
    </location>
</feature>
<comment type="subcellular location">
    <subcellularLocation>
        <location evidence="1">Cell membrane</location>
        <topology evidence="1">Multi-pass membrane protein</topology>
    </subcellularLocation>
</comment>
<dbReference type="PANTHER" id="PTHR45620">
    <property type="entry name" value="PDF RECEPTOR-LIKE PROTEIN-RELATED"/>
    <property type="match status" value="1"/>
</dbReference>
<dbReference type="Pfam" id="PF02793">
    <property type="entry name" value="HRM"/>
    <property type="match status" value="1"/>
</dbReference>
<evidence type="ECO:0000256" key="5">
    <source>
        <dbReference type="ARBA" id="ARBA00022989"/>
    </source>
</evidence>
<dbReference type="InterPro" id="IPR017981">
    <property type="entry name" value="GPCR_2-like_7TM"/>
</dbReference>
<evidence type="ECO:0000259" key="13">
    <source>
        <dbReference type="PROSITE" id="PS50227"/>
    </source>
</evidence>
<evidence type="ECO:0000256" key="9">
    <source>
        <dbReference type="ARBA" id="ARBA00023180"/>
    </source>
</evidence>
<keyword evidence="7 11" id="KW-0472">Membrane</keyword>
<feature type="domain" description="G-protein coupled receptors family 2 profile 1" evidence="13">
    <location>
        <begin position="40"/>
        <end position="123"/>
    </location>
</feature>
<feature type="transmembrane region" description="Helical" evidence="11">
    <location>
        <begin position="342"/>
        <end position="363"/>
    </location>
</feature>
<gene>
    <name evidence="15" type="ORF">NXF25_014839</name>
</gene>
<keyword evidence="5 11" id="KW-1133">Transmembrane helix</keyword>
<dbReference type="PRINTS" id="PR01129">
    <property type="entry name" value="GIPRECEPTOR"/>
</dbReference>
<evidence type="ECO:0000256" key="6">
    <source>
        <dbReference type="ARBA" id="ARBA00023040"/>
    </source>
</evidence>
<keyword evidence="8 15" id="KW-0675">Receptor</keyword>
<dbReference type="FunFam" id="1.20.1070.10:FF:000133">
    <property type="entry name" value="Glucagon receptor a"/>
    <property type="match status" value="1"/>
</dbReference>
<comment type="caution">
    <text evidence="15">The sequence shown here is derived from an EMBL/GenBank/DDBJ whole genome shotgun (WGS) entry which is preliminary data.</text>
</comment>
<dbReference type="GO" id="GO:0005886">
    <property type="term" value="C:plasma membrane"/>
    <property type="evidence" value="ECO:0007669"/>
    <property type="project" value="UniProtKB-SubCell"/>
</dbReference>
<keyword evidence="16" id="KW-1185">Reference proteome</keyword>